<dbReference type="AlphaFoldDB" id="A0A926QNK0"/>
<evidence type="ECO:0000313" key="3">
    <source>
        <dbReference type="Proteomes" id="UP000650466"/>
    </source>
</evidence>
<protein>
    <submittedName>
        <fullName evidence="2">Uncharacterized protein</fullName>
    </submittedName>
</protein>
<organism evidence="2 3">
    <name type="scientific">Paenibacillus sedimenti</name>
    <dbReference type="NCBI Taxonomy" id="2770274"/>
    <lineage>
        <taxon>Bacteria</taxon>
        <taxon>Bacillati</taxon>
        <taxon>Bacillota</taxon>
        <taxon>Bacilli</taxon>
        <taxon>Bacillales</taxon>
        <taxon>Paenibacillaceae</taxon>
        <taxon>Paenibacillus</taxon>
    </lineage>
</organism>
<feature type="transmembrane region" description="Helical" evidence="1">
    <location>
        <begin position="9"/>
        <end position="29"/>
    </location>
</feature>
<evidence type="ECO:0000313" key="2">
    <source>
        <dbReference type="EMBL" id="MBD0384459.1"/>
    </source>
</evidence>
<comment type="caution">
    <text evidence="2">The sequence shown here is derived from an EMBL/GenBank/DDBJ whole genome shotgun (WGS) entry which is preliminary data.</text>
</comment>
<reference evidence="2" key="1">
    <citation type="submission" date="2020-09" db="EMBL/GenBank/DDBJ databases">
        <title>Draft Genome Sequence of Paenibacillus sp. WST5.</title>
        <authorList>
            <person name="Bao Z."/>
        </authorList>
    </citation>
    <scope>NUCLEOTIDE SEQUENCE</scope>
    <source>
        <strain evidence="2">WST5</strain>
    </source>
</reference>
<dbReference type="RefSeq" id="WP_188178233.1">
    <property type="nucleotide sequence ID" value="NZ_JACVVD010000019.1"/>
</dbReference>
<feature type="transmembrane region" description="Helical" evidence="1">
    <location>
        <begin position="61"/>
        <end position="85"/>
    </location>
</feature>
<dbReference type="Proteomes" id="UP000650466">
    <property type="component" value="Unassembled WGS sequence"/>
</dbReference>
<proteinExistence type="predicted"/>
<accession>A0A926QNK0</accession>
<name>A0A926QNK0_9BACL</name>
<sequence length="92" mass="10406">MKRTIIQSIIFSIIFTVLYFGVQVGLGAYQTLNYVPDIINAYQPVDNLEHKVAFGYTTRPFGIIGEITISVLIGMSIFILGKLVYKKFIRKS</sequence>
<gene>
    <name evidence="2" type="ORF">ICC18_30930</name>
</gene>
<keyword evidence="3" id="KW-1185">Reference proteome</keyword>
<keyword evidence="1" id="KW-0812">Transmembrane</keyword>
<keyword evidence="1" id="KW-1133">Transmembrane helix</keyword>
<dbReference type="EMBL" id="JACVVD010000019">
    <property type="protein sequence ID" value="MBD0384459.1"/>
    <property type="molecule type" value="Genomic_DNA"/>
</dbReference>
<keyword evidence="1" id="KW-0472">Membrane</keyword>
<evidence type="ECO:0000256" key="1">
    <source>
        <dbReference type="SAM" id="Phobius"/>
    </source>
</evidence>